<comment type="subcellular location">
    <subcellularLocation>
        <location evidence="1">Membrane</location>
        <topology evidence="1">Multi-pass membrane protein</topology>
    </subcellularLocation>
</comment>
<name>A0ABV9M7P7_9ENTE</name>
<feature type="transmembrane region" description="Helical" evidence="8">
    <location>
        <begin position="145"/>
        <end position="164"/>
    </location>
</feature>
<evidence type="ECO:0000313" key="10">
    <source>
        <dbReference type="Proteomes" id="UP001596026"/>
    </source>
</evidence>
<dbReference type="PANTHER" id="PTHR13929:SF0">
    <property type="entry name" value="UBIA PRENYLTRANSFERASE DOMAIN-CONTAINING PROTEIN 1"/>
    <property type="match status" value="1"/>
</dbReference>
<proteinExistence type="predicted"/>
<evidence type="ECO:0000256" key="2">
    <source>
        <dbReference type="ARBA" id="ARBA00004863"/>
    </source>
</evidence>
<evidence type="ECO:0000313" key="9">
    <source>
        <dbReference type="EMBL" id="MFC4711150.1"/>
    </source>
</evidence>
<feature type="transmembrane region" description="Helical" evidence="8">
    <location>
        <begin position="170"/>
        <end position="191"/>
    </location>
</feature>
<organism evidence="9 10">
    <name type="scientific">Enterococcus eurekensis</name>
    <dbReference type="NCBI Taxonomy" id="1159753"/>
    <lineage>
        <taxon>Bacteria</taxon>
        <taxon>Bacillati</taxon>
        <taxon>Bacillota</taxon>
        <taxon>Bacilli</taxon>
        <taxon>Lactobacillales</taxon>
        <taxon>Enterococcaceae</taxon>
        <taxon>Enterococcus</taxon>
    </lineage>
</organism>
<keyword evidence="10" id="KW-1185">Reference proteome</keyword>
<accession>A0ABV9M7P7</accession>
<protein>
    <submittedName>
        <fullName evidence="9">Prenyltransferase</fullName>
    </submittedName>
</protein>
<keyword evidence="7 8" id="KW-0472">Membrane</keyword>
<dbReference type="InterPro" id="IPR044878">
    <property type="entry name" value="UbiA_sf"/>
</dbReference>
<feature type="transmembrane region" description="Helical" evidence="8">
    <location>
        <begin position="92"/>
        <end position="109"/>
    </location>
</feature>
<dbReference type="CDD" id="cd13962">
    <property type="entry name" value="PT_UbiA_UBIAD1"/>
    <property type="match status" value="1"/>
</dbReference>
<evidence type="ECO:0000256" key="5">
    <source>
        <dbReference type="ARBA" id="ARBA00022692"/>
    </source>
</evidence>
<keyword evidence="6 8" id="KW-1133">Transmembrane helix</keyword>
<dbReference type="EMBL" id="JBHSGT010000066">
    <property type="protein sequence ID" value="MFC4711150.1"/>
    <property type="molecule type" value="Genomic_DNA"/>
</dbReference>
<comment type="pathway">
    <text evidence="2">Quinol/quinone metabolism; menaquinone biosynthesis.</text>
</comment>
<keyword evidence="5 8" id="KW-0812">Transmembrane</keyword>
<feature type="transmembrane region" description="Helical" evidence="8">
    <location>
        <begin position="12"/>
        <end position="31"/>
    </location>
</feature>
<gene>
    <name evidence="9" type="ORF">ACFO3L_11125</name>
</gene>
<evidence type="ECO:0000256" key="3">
    <source>
        <dbReference type="ARBA" id="ARBA00022428"/>
    </source>
</evidence>
<dbReference type="Proteomes" id="UP001596026">
    <property type="component" value="Unassembled WGS sequence"/>
</dbReference>
<dbReference type="InterPro" id="IPR000537">
    <property type="entry name" value="UbiA_prenyltransferase"/>
</dbReference>
<dbReference type="Pfam" id="PF01040">
    <property type="entry name" value="UbiA"/>
    <property type="match status" value="1"/>
</dbReference>
<dbReference type="Gene3D" id="1.10.357.140">
    <property type="entry name" value="UbiA prenyltransferase"/>
    <property type="match status" value="1"/>
</dbReference>
<dbReference type="PANTHER" id="PTHR13929">
    <property type="entry name" value="1,4-DIHYDROXY-2-NAPHTHOATE OCTAPRENYLTRANSFERASE"/>
    <property type="match status" value="1"/>
</dbReference>
<evidence type="ECO:0000256" key="6">
    <source>
        <dbReference type="ARBA" id="ARBA00022989"/>
    </source>
</evidence>
<evidence type="ECO:0000256" key="1">
    <source>
        <dbReference type="ARBA" id="ARBA00004141"/>
    </source>
</evidence>
<feature type="transmembrane region" description="Helical" evidence="8">
    <location>
        <begin position="279"/>
        <end position="301"/>
    </location>
</feature>
<feature type="transmembrane region" description="Helical" evidence="8">
    <location>
        <begin position="228"/>
        <end position="259"/>
    </location>
</feature>
<keyword evidence="4" id="KW-0808">Transferase</keyword>
<feature type="transmembrane region" description="Helical" evidence="8">
    <location>
        <begin position="37"/>
        <end position="58"/>
    </location>
</feature>
<evidence type="ECO:0000256" key="8">
    <source>
        <dbReference type="SAM" id="Phobius"/>
    </source>
</evidence>
<evidence type="ECO:0000256" key="7">
    <source>
        <dbReference type="ARBA" id="ARBA00023136"/>
    </source>
</evidence>
<dbReference type="InterPro" id="IPR026046">
    <property type="entry name" value="UBIAD1"/>
</dbReference>
<comment type="caution">
    <text evidence="9">The sequence shown here is derived from an EMBL/GenBank/DDBJ whole genome shotgun (WGS) entry which is preliminary data.</text>
</comment>
<keyword evidence="3" id="KW-0474">Menaquinone biosynthesis</keyword>
<feature type="transmembrane region" description="Helical" evidence="8">
    <location>
        <begin position="115"/>
        <end position="133"/>
    </location>
</feature>
<reference evidence="10" key="1">
    <citation type="journal article" date="2019" name="Int. J. Syst. Evol. Microbiol.">
        <title>The Global Catalogue of Microorganisms (GCM) 10K type strain sequencing project: providing services to taxonomists for standard genome sequencing and annotation.</title>
        <authorList>
            <consortium name="The Broad Institute Genomics Platform"/>
            <consortium name="The Broad Institute Genome Sequencing Center for Infectious Disease"/>
            <person name="Wu L."/>
            <person name="Ma J."/>
        </authorList>
    </citation>
    <scope>NUCLEOTIDE SEQUENCE [LARGE SCALE GENOMIC DNA]</scope>
    <source>
        <strain evidence="10">CGMCC 1.19061</strain>
    </source>
</reference>
<sequence>MRFKQFWELAEVYTAPLNIFLILLGATYAHFQYDVGLNLPFVIYTLTILMFHLAVNIFNNYMDYRNASDEHAYKEKTNIIGRDHLSLTVVRRYFIFFMTLATMLGFILIQMTSYWLLFPGILGFYVGLFYSAGPRPLNSLPIAETVTALASGYFVPLVALYVLITPSSIQFTAGLAAQFLVVCLPLVLMMFNNLLANNTCDLAEDIVNNRKTLVYYIEKARAVKLLKISFIVSFLLFPLLVLLGWVPWPVLFLGLLLPYAMRKLQPYFSKQNKKTTFPIVLKTMSIVMVGYPCLFLLGLFLF</sequence>
<evidence type="ECO:0000256" key="4">
    <source>
        <dbReference type="ARBA" id="ARBA00022679"/>
    </source>
</evidence>
<dbReference type="RefSeq" id="WP_379967492.1">
    <property type="nucleotide sequence ID" value="NZ_JBHSGT010000066.1"/>
</dbReference>